<dbReference type="OMA" id="KPHNETT"/>
<dbReference type="GeneTree" id="ENSGT00390000011619"/>
<proteinExistence type="predicted"/>
<feature type="region of interest" description="Disordered" evidence="1">
    <location>
        <begin position="23"/>
        <end position="43"/>
    </location>
</feature>
<dbReference type="Ensembl" id="ENSEBUT00000009292.1">
    <property type="protein sequence ID" value="ENSEBUP00000008780.1"/>
    <property type="gene ID" value="ENSEBUG00000005674.1"/>
</dbReference>
<name>A0A8C4Q273_EPTBU</name>
<dbReference type="GO" id="GO:0071014">
    <property type="term" value="C:post-mRNA release spliceosomal complex"/>
    <property type="evidence" value="ECO:0007669"/>
    <property type="project" value="TreeGrafter"/>
</dbReference>
<dbReference type="InterPro" id="IPR013169">
    <property type="entry name" value="mRNA_splic_Cwf18-like"/>
</dbReference>
<organism evidence="2 3">
    <name type="scientific">Eptatretus burgeri</name>
    <name type="common">Inshore hagfish</name>
    <dbReference type="NCBI Taxonomy" id="7764"/>
    <lineage>
        <taxon>Eukaryota</taxon>
        <taxon>Metazoa</taxon>
        <taxon>Chordata</taxon>
        <taxon>Craniata</taxon>
        <taxon>Vertebrata</taxon>
        <taxon>Cyclostomata</taxon>
        <taxon>Myxini</taxon>
        <taxon>Myxiniformes</taxon>
        <taxon>Myxinidae</taxon>
        <taxon>Eptatretinae</taxon>
        <taxon>Eptatretus</taxon>
    </lineage>
</organism>
<evidence type="ECO:0000313" key="2">
    <source>
        <dbReference type="Ensembl" id="ENSEBUP00000008780.1"/>
    </source>
</evidence>
<reference evidence="2" key="2">
    <citation type="submission" date="2025-09" db="UniProtKB">
        <authorList>
            <consortium name="Ensembl"/>
        </authorList>
    </citation>
    <scope>IDENTIFICATION</scope>
</reference>
<dbReference type="PANTHER" id="PTHR31551">
    <property type="entry name" value="PRE-MRNA-SPLICING FACTOR CWF18"/>
    <property type="match status" value="1"/>
</dbReference>
<keyword evidence="3" id="KW-1185">Reference proteome</keyword>
<dbReference type="Proteomes" id="UP000694388">
    <property type="component" value="Unplaced"/>
</dbReference>
<sequence>MAGKVGVLQEAALQRKERLKILREKHSKEASEGEEPEEKRFAAEEPVKFTEIKLRSYTPQDEQLKDCQLPKIEPVLVEDKVEEQLQASKPMPIIEEVDLTNLAPRKPDWDLKRDVAKKLDKMEKRTQRAIAELIRERLKGKQDDLVAAIAMTNQNEADSD</sequence>
<accession>A0A8C4Q273</accession>
<protein>
    <submittedName>
        <fullName evidence="2">Coiled-coil domain containing 12</fullName>
    </submittedName>
</protein>
<reference evidence="2" key="1">
    <citation type="submission" date="2025-08" db="UniProtKB">
        <authorList>
            <consortium name="Ensembl"/>
        </authorList>
    </citation>
    <scope>IDENTIFICATION</scope>
</reference>
<dbReference type="Pfam" id="PF08315">
    <property type="entry name" value="cwf18"/>
    <property type="match status" value="1"/>
</dbReference>
<dbReference type="AlphaFoldDB" id="A0A8C4Q273"/>
<evidence type="ECO:0000313" key="3">
    <source>
        <dbReference type="Proteomes" id="UP000694388"/>
    </source>
</evidence>
<dbReference type="PANTHER" id="PTHR31551:SF1">
    <property type="entry name" value="COILED-COIL DOMAIN-CONTAINING PROTEIN 12"/>
    <property type="match status" value="1"/>
</dbReference>
<evidence type="ECO:0000256" key="1">
    <source>
        <dbReference type="SAM" id="MobiDB-lite"/>
    </source>
</evidence>
<dbReference type="GO" id="GO:0005684">
    <property type="term" value="C:U2-type spliceosomal complex"/>
    <property type="evidence" value="ECO:0007669"/>
    <property type="project" value="TreeGrafter"/>
</dbReference>